<evidence type="ECO:0000256" key="2">
    <source>
        <dbReference type="ARBA" id="ARBA00006472"/>
    </source>
</evidence>
<dbReference type="InterPro" id="IPR001533">
    <property type="entry name" value="Pterin_deHydtase"/>
</dbReference>
<accession>A0A1M6LQM9</accession>
<evidence type="ECO:0000256" key="4">
    <source>
        <dbReference type="HAMAP-Rule" id="MF_00434"/>
    </source>
</evidence>
<comment type="catalytic activity">
    <reaction evidence="1 4">
        <text>(4aS,6R)-4a-hydroxy-L-erythro-5,6,7,8-tetrahydrobiopterin = (6R)-L-erythro-6,7-dihydrobiopterin + H2O</text>
        <dbReference type="Rhea" id="RHEA:11920"/>
        <dbReference type="ChEBI" id="CHEBI:15377"/>
        <dbReference type="ChEBI" id="CHEBI:15642"/>
        <dbReference type="ChEBI" id="CHEBI:43120"/>
        <dbReference type="EC" id="4.2.1.96"/>
    </reaction>
</comment>
<proteinExistence type="inferred from homology"/>
<evidence type="ECO:0000256" key="3">
    <source>
        <dbReference type="ARBA" id="ARBA00023239"/>
    </source>
</evidence>
<dbReference type="Pfam" id="PF01329">
    <property type="entry name" value="Pterin_4a"/>
    <property type="match status" value="1"/>
</dbReference>
<dbReference type="STRING" id="558155.SAMN04487911_13317"/>
<protein>
    <recommendedName>
        <fullName evidence="4">Putative pterin-4-alpha-carbinolamine dehydratase</fullName>
        <shortName evidence="4">PHS</shortName>
        <ecNumber evidence="4">4.2.1.96</ecNumber>
    </recommendedName>
    <alternativeName>
        <fullName evidence="4">4-alpha-hydroxy-tetrahydropterin dehydratase</fullName>
    </alternativeName>
    <alternativeName>
        <fullName evidence="4">Pterin carbinolamine dehydratase</fullName>
        <shortName evidence="4">PCD</shortName>
    </alternativeName>
</protein>
<gene>
    <name evidence="5" type="ORF">SAMN04487911_13317</name>
</gene>
<dbReference type="HAMAP" id="MF_00434">
    <property type="entry name" value="Pterin_4_alpha"/>
    <property type="match status" value="1"/>
</dbReference>
<sequence length="95" mass="11235">MKNLSDQEIEKQLADLEGWEYENFALETTFEFKNFKEAFSVMTRIAFECEALNHHPDWSNVYNTLHIRLSTHDTNGVTEKDFKLAHRIEEIIVSE</sequence>
<dbReference type="PANTHER" id="PTHR12599:SF0">
    <property type="entry name" value="PTERIN-4-ALPHA-CARBINOLAMINE DEHYDRATASE"/>
    <property type="match status" value="1"/>
</dbReference>
<keyword evidence="6" id="KW-1185">Reference proteome</keyword>
<dbReference type="GO" id="GO:0006729">
    <property type="term" value="P:tetrahydrobiopterin biosynthetic process"/>
    <property type="evidence" value="ECO:0007669"/>
    <property type="project" value="InterPro"/>
</dbReference>
<name>A0A1M6LQM9_9FLAO</name>
<dbReference type="PANTHER" id="PTHR12599">
    <property type="entry name" value="PTERIN-4-ALPHA-CARBINOLAMINE DEHYDRATASE"/>
    <property type="match status" value="1"/>
</dbReference>
<evidence type="ECO:0000256" key="1">
    <source>
        <dbReference type="ARBA" id="ARBA00001554"/>
    </source>
</evidence>
<dbReference type="EC" id="4.2.1.96" evidence="4"/>
<dbReference type="EMBL" id="FQYX01000033">
    <property type="protein sequence ID" value="SHJ73470.1"/>
    <property type="molecule type" value="Genomic_DNA"/>
</dbReference>
<organism evidence="5 6">
    <name type="scientific">Arenibacter nanhaiticus</name>
    <dbReference type="NCBI Taxonomy" id="558155"/>
    <lineage>
        <taxon>Bacteria</taxon>
        <taxon>Pseudomonadati</taxon>
        <taxon>Bacteroidota</taxon>
        <taxon>Flavobacteriia</taxon>
        <taxon>Flavobacteriales</taxon>
        <taxon>Flavobacteriaceae</taxon>
        <taxon>Arenibacter</taxon>
    </lineage>
</organism>
<keyword evidence="3 4" id="KW-0456">Lyase</keyword>
<dbReference type="InterPro" id="IPR036428">
    <property type="entry name" value="PCD_sf"/>
</dbReference>
<dbReference type="Proteomes" id="UP000184231">
    <property type="component" value="Unassembled WGS sequence"/>
</dbReference>
<dbReference type="GO" id="GO:0008124">
    <property type="term" value="F:4-alpha-hydroxytetrahydrobiopterin dehydratase activity"/>
    <property type="evidence" value="ECO:0007669"/>
    <property type="project" value="UniProtKB-UniRule"/>
</dbReference>
<dbReference type="NCBIfam" id="NF002017">
    <property type="entry name" value="PRK00823.1-2"/>
    <property type="match status" value="1"/>
</dbReference>
<dbReference type="AlphaFoldDB" id="A0A1M6LQM9"/>
<dbReference type="NCBIfam" id="NF002018">
    <property type="entry name" value="PRK00823.1-3"/>
    <property type="match status" value="1"/>
</dbReference>
<dbReference type="SUPFAM" id="SSF55248">
    <property type="entry name" value="PCD-like"/>
    <property type="match status" value="1"/>
</dbReference>
<dbReference type="Gene3D" id="3.30.1360.20">
    <property type="entry name" value="Transcriptional coactivator/pterin dehydratase"/>
    <property type="match status" value="1"/>
</dbReference>
<dbReference type="OrthoDB" id="9794987at2"/>
<reference evidence="6" key="1">
    <citation type="submission" date="2016-11" db="EMBL/GenBank/DDBJ databases">
        <authorList>
            <person name="Varghese N."/>
            <person name="Submissions S."/>
        </authorList>
    </citation>
    <scope>NUCLEOTIDE SEQUENCE [LARGE SCALE GENOMIC DNA]</scope>
    <source>
        <strain evidence="6">CGMCC 1.8863</strain>
    </source>
</reference>
<comment type="similarity">
    <text evidence="2 4">Belongs to the pterin-4-alpha-carbinolamine dehydratase family.</text>
</comment>
<dbReference type="RefSeq" id="WP_072765676.1">
    <property type="nucleotide sequence ID" value="NZ_FQYX01000033.1"/>
</dbReference>
<evidence type="ECO:0000313" key="6">
    <source>
        <dbReference type="Proteomes" id="UP000184231"/>
    </source>
</evidence>
<dbReference type="CDD" id="cd00914">
    <property type="entry name" value="PCD_DCoH_subfamily_b"/>
    <property type="match status" value="1"/>
</dbReference>
<evidence type="ECO:0000313" key="5">
    <source>
        <dbReference type="EMBL" id="SHJ73470.1"/>
    </source>
</evidence>